<feature type="domain" description="SIS" evidence="1">
    <location>
        <begin position="36"/>
        <end position="214"/>
    </location>
</feature>
<dbReference type="CDD" id="cd05013">
    <property type="entry name" value="SIS_RpiR"/>
    <property type="match status" value="1"/>
</dbReference>
<dbReference type="NCBIfam" id="NF002805">
    <property type="entry name" value="PRK02947.1"/>
    <property type="match status" value="1"/>
</dbReference>
<dbReference type="Proteomes" id="UP001595969">
    <property type="component" value="Unassembled WGS sequence"/>
</dbReference>
<reference evidence="3" key="1">
    <citation type="journal article" date="2019" name="Int. J. Syst. Evol. Microbiol.">
        <title>The Global Catalogue of Microorganisms (GCM) 10K type strain sequencing project: providing services to taxonomists for standard genome sequencing and annotation.</title>
        <authorList>
            <consortium name="The Broad Institute Genomics Platform"/>
            <consortium name="The Broad Institute Genome Sequencing Center for Infectious Disease"/>
            <person name="Wu L."/>
            <person name="Ma J."/>
        </authorList>
    </citation>
    <scope>NUCLEOTIDE SEQUENCE [LARGE SCALE GENOMIC DNA]</scope>
    <source>
        <strain evidence="3">CGMCC 1.19032</strain>
    </source>
</reference>
<dbReference type="InterPro" id="IPR001347">
    <property type="entry name" value="SIS_dom"/>
</dbReference>
<dbReference type="InterPro" id="IPR035472">
    <property type="entry name" value="RpiR-like_SIS"/>
</dbReference>
<keyword evidence="3" id="KW-1185">Reference proteome</keyword>
<dbReference type="InterPro" id="IPR050099">
    <property type="entry name" value="SIS_GmhA/DiaA_subfam"/>
</dbReference>
<evidence type="ECO:0000259" key="1">
    <source>
        <dbReference type="PROSITE" id="PS51464"/>
    </source>
</evidence>
<dbReference type="InterPro" id="IPR046348">
    <property type="entry name" value="SIS_dom_sf"/>
</dbReference>
<dbReference type="Gene3D" id="3.40.50.10490">
    <property type="entry name" value="Glucose-6-phosphate isomerase like protein, domain 1"/>
    <property type="match status" value="1"/>
</dbReference>
<dbReference type="PANTHER" id="PTHR30390:SF7">
    <property type="entry name" value="PHOSPHOHEPTOSE ISOMERASE"/>
    <property type="match status" value="1"/>
</dbReference>
<dbReference type="PROSITE" id="PS51464">
    <property type="entry name" value="SIS"/>
    <property type="match status" value="1"/>
</dbReference>
<organism evidence="2 3">
    <name type="scientific">Enterococcus lemanii</name>
    <dbReference type="NCBI Taxonomy" id="1159752"/>
    <lineage>
        <taxon>Bacteria</taxon>
        <taxon>Bacillati</taxon>
        <taxon>Bacillota</taxon>
        <taxon>Bacilli</taxon>
        <taxon>Lactobacillales</taxon>
        <taxon>Enterococcaceae</taxon>
        <taxon>Enterococcus</taxon>
    </lineage>
</organism>
<dbReference type="PANTHER" id="PTHR30390">
    <property type="entry name" value="SEDOHEPTULOSE 7-PHOSPHATE ISOMERASE / DNAA INITIATOR-ASSOCIATING FACTOR FOR REPLICATION INITIATION"/>
    <property type="match status" value="1"/>
</dbReference>
<protein>
    <submittedName>
        <fullName evidence="2">SIS domain-containing protein</fullName>
    </submittedName>
</protein>
<dbReference type="Pfam" id="PF13580">
    <property type="entry name" value="SIS_2"/>
    <property type="match status" value="1"/>
</dbReference>
<evidence type="ECO:0000313" key="3">
    <source>
        <dbReference type="Proteomes" id="UP001595969"/>
    </source>
</evidence>
<accession>A0ABV9MTD5</accession>
<dbReference type="SUPFAM" id="SSF53697">
    <property type="entry name" value="SIS domain"/>
    <property type="match status" value="1"/>
</dbReference>
<evidence type="ECO:0000313" key="2">
    <source>
        <dbReference type="EMBL" id="MFC4718421.1"/>
    </source>
</evidence>
<comment type="caution">
    <text evidence="2">The sequence shown here is derived from an EMBL/GenBank/DDBJ whole genome shotgun (WGS) entry which is preliminary data.</text>
</comment>
<sequence>MEAKEEAHRCMLGFAQIWQKVMEEELEAIEQAANLVVKSFQKQGNFYLFGTGHSHLIAEEVYARAGGLANVKAILPPEIMLHERPLKSTMIERLPGYAAGLLTLYDLNEKDTLLVISNSGRNNVPVEMCLEAKKRGANVIVLTSLAHSMQVSSRHSSGKRLFELADVVLDNHAPQGDATYQMENLPEKLGPISDFTGIGLVQALVVAIANLMQAAEMPVPIFESSNLDGADEKNRQLFAEYF</sequence>
<dbReference type="RefSeq" id="WP_204654602.1">
    <property type="nucleotide sequence ID" value="NZ_JAFBFD010000032.1"/>
</dbReference>
<gene>
    <name evidence="2" type="ORF">ACFO5I_01495</name>
</gene>
<dbReference type="EMBL" id="JBHSGS010000008">
    <property type="protein sequence ID" value="MFC4718421.1"/>
    <property type="molecule type" value="Genomic_DNA"/>
</dbReference>
<proteinExistence type="predicted"/>
<name>A0ABV9MTD5_9ENTE</name>